<reference evidence="2" key="1">
    <citation type="submission" date="2023-04" db="EMBL/GenBank/DDBJ databases">
        <title>Phytophthora fragariaefolia NBRC 109709.</title>
        <authorList>
            <person name="Ichikawa N."/>
            <person name="Sato H."/>
            <person name="Tonouchi N."/>
        </authorList>
    </citation>
    <scope>NUCLEOTIDE SEQUENCE</scope>
    <source>
        <strain evidence="2">NBRC 109709</strain>
    </source>
</reference>
<gene>
    <name evidence="2" type="ORF">Pfra01_002249000</name>
</gene>
<sequence length="526" mass="58104">MTTSRILGCHNDSRLINFNSSAPPPGAPQQNRSRPPSAMQAPLAQELAAIFQSLCKSAPARNGNDIVEQWARCIHRAFYGVSSTRGSNKFLALESTLADFFARLSEESSAQLLWEFAVRVLLLLAQESAFEAVAAVAASGRPRLPSKAKTSAKKCQPNAPLAFLVVNALRRLVDRSSEQAELCRLQGTTNEELRTFCAKGLGGNSTILLADLVGLFKITDIDSAIVLNALEHLLASKSHAALIKLCETFPGVNWPFETIVVRMVQAKDWTSAELLVLAFEHDMETGTDIRVFAWNHILPLMILCVAVLAKTLINETINIRDFKRVHIGTYYSVTCADRPPMLTVDQTWISQDALYSRDGLLRLIETQRWQLAITFVGHDITLQKVLLEHLVATGEFAYADQLVKKVETTGVETNIAHILQHRKVGELRQLSQLKEENYLTLTLANDNVVFCDSDDVVRSAMEHFFGDKDSATEVGDKINAKQIVGLDVEWKPVTSRSKSTTAVASILQIASAERVFIIDLLALHVS</sequence>
<comment type="caution">
    <text evidence="2">The sequence shown here is derived from an EMBL/GenBank/DDBJ whole genome shotgun (WGS) entry which is preliminary data.</text>
</comment>
<accession>A0A9W7D4D3</accession>
<dbReference type="InterPro" id="IPR012337">
    <property type="entry name" value="RNaseH-like_sf"/>
</dbReference>
<dbReference type="InterPro" id="IPR036397">
    <property type="entry name" value="RNaseH_sf"/>
</dbReference>
<dbReference type="SUPFAM" id="SSF53098">
    <property type="entry name" value="Ribonuclease H-like"/>
    <property type="match status" value="1"/>
</dbReference>
<dbReference type="PANTHER" id="PTHR47765">
    <property type="entry name" value="3'-5' EXONUCLEASE DOMAIN-CONTAINING PROTEIN"/>
    <property type="match status" value="1"/>
</dbReference>
<proteinExistence type="predicted"/>
<organism evidence="2 3">
    <name type="scientific">Phytophthora fragariaefolia</name>
    <dbReference type="NCBI Taxonomy" id="1490495"/>
    <lineage>
        <taxon>Eukaryota</taxon>
        <taxon>Sar</taxon>
        <taxon>Stramenopiles</taxon>
        <taxon>Oomycota</taxon>
        <taxon>Peronosporomycetes</taxon>
        <taxon>Peronosporales</taxon>
        <taxon>Peronosporaceae</taxon>
        <taxon>Phytophthora</taxon>
    </lineage>
</organism>
<keyword evidence="3" id="KW-1185">Reference proteome</keyword>
<dbReference type="EMBL" id="BSXT01003449">
    <property type="protein sequence ID" value="GMF54112.1"/>
    <property type="molecule type" value="Genomic_DNA"/>
</dbReference>
<evidence type="ECO:0000256" key="1">
    <source>
        <dbReference type="SAM" id="MobiDB-lite"/>
    </source>
</evidence>
<dbReference type="AlphaFoldDB" id="A0A9W7D4D3"/>
<name>A0A9W7D4D3_9STRA</name>
<dbReference type="Proteomes" id="UP001165121">
    <property type="component" value="Unassembled WGS sequence"/>
</dbReference>
<dbReference type="Gene3D" id="3.30.420.10">
    <property type="entry name" value="Ribonuclease H-like superfamily/Ribonuclease H"/>
    <property type="match status" value="1"/>
</dbReference>
<dbReference type="PANTHER" id="PTHR47765:SF2">
    <property type="entry name" value="EXONUCLEASE MUT-7 HOMOLOG"/>
    <property type="match status" value="1"/>
</dbReference>
<evidence type="ECO:0000313" key="3">
    <source>
        <dbReference type="Proteomes" id="UP001165121"/>
    </source>
</evidence>
<evidence type="ECO:0000313" key="2">
    <source>
        <dbReference type="EMBL" id="GMF54112.1"/>
    </source>
</evidence>
<protein>
    <submittedName>
        <fullName evidence="2">Unnamed protein product</fullName>
    </submittedName>
</protein>
<feature type="region of interest" description="Disordered" evidence="1">
    <location>
        <begin position="18"/>
        <end position="39"/>
    </location>
</feature>
<dbReference type="OrthoDB" id="10261556at2759"/>
<dbReference type="GO" id="GO:0003676">
    <property type="term" value="F:nucleic acid binding"/>
    <property type="evidence" value="ECO:0007669"/>
    <property type="project" value="InterPro"/>
</dbReference>
<dbReference type="InterPro" id="IPR052408">
    <property type="entry name" value="Exonuclease_MUT-7-like"/>
</dbReference>